<name>A0A655DUE1_SALET</name>
<evidence type="ECO:0000313" key="2">
    <source>
        <dbReference type="EMBL" id="CNU85570.1"/>
    </source>
</evidence>
<sequence length="53" mass="5724">MMVGIAAAGRRDSGNAASRHRTSQYPRPNGAACFMGSARSDHQLINISDLFKM</sequence>
<dbReference type="AlphaFoldDB" id="A0A655DUE1"/>
<reference evidence="2 3" key="1">
    <citation type="submission" date="2015-03" db="EMBL/GenBank/DDBJ databases">
        <authorList>
            <consortium name="Pathogen Informatics"/>
        </authorList>
    </citation>
    <scope>NUCLEOTIDE SEQUENCE [LARGE SCALE GENOMIC DNA]</scope>
    <source>
        <strain evidence="2 3">3476</strain>
    </source>
</reference>
<feature type="region of interest" description="Disordered" evidence="1">
    <location>
        <begin position="1"/>
        <end position="30"/>
    </location>
</feature>
<accession>A0A655DUE1</accession>
<protein>
    <submittedName>
        <fullName evidence="2">Uncharacterized protein</fullName>
    </submittedName>
</protein>
<evidence type="ECO:0000256" key="1">
    <source>
        <dbReference type="SAM" id="MobiDB-lite"/>
    </source>
</evidence>
<evidence type="ECO:0000313" key="3">
    <source>
        <dbReference type="Proteomes" id="UP000039541"/>
    </source>
</evidence>
<dbReference type="EMBL" id="CQPC01000061">
    <property type="protein sequence ID" value="CNU85570.1"/>
    <property type="molecule type" value="Genomic_DNA"/>
</dbReference>
<proteinExistence type="predicted"/>
<organism evidence="2 3">
    <name type="scientific">Salmonella enterica subsp. enterica serovar Bovismorbificans</name>
    <dbReference type="NCBI Taxonomy" id="58097"/>
    <lineage>
        <taxon>Bacteria</taxon>
        <taxon>Pseudomonadati</taxon>
        <taxon>Pseudomonadota</taxon>
        <taxon>Gammaproteobacteria</taxon>
        <taxon>Enterobacterales</taxon>
        <taxon>Enterobacteriaceae</taxon>
        <taxon>Salmonella</taxon>
    </lineage>
</organism>
<dbReference type="Proteomes" id="UP000039541">
    <property type="component" value="Unassembled WGS sequence"/>
</dbReference>
<gene>
    <name evidence="2" type="ORF">ERS008202_03697</name>
</gene>